<gene>
    <name evidence="3" type="ORF">U27_06419</name>
</gene>
<reference evidence="3" key="1">
    <citation type="journal article" date="2015" name="PeerJ">
        <title>First genomic representation of candidate bacterial phylum KSB3 points to enhanced environmental sensing as a trigger of wastewater bulking.</title>
        <authorList>
            <person name="Sekiguchi Y."/>
            <person name="Ohashi A."/>
            <person name="Parks D.H."/>
            <person name="Yamauchi T."/>
            <person name="Tyson G.W."/>
            <person name="Hugenholtz P."/>
        </authorList>
    </citation>
    <scope>NUCLEOTIDE SEQUENCE [LARGE SCALE GENOMIC DNA]</scope>
</reference>
<dbReference type="EMBL" id="DF820470">
    <property type="protein sequence ID" value="GAK59434.1"/>
    <property type="molecule type" value="Genomic_DNA"/>
</dbReference>
<dbReference type="HOGENOM" id="CLU_1253893_0_0_0"/>
<organism evidence="3">
    <name type="scientific">Vecturithrix granuli</name>
    <dbReference type="NCBI Taxonomy" id="1499967"/>
    <lineage>
        <taxon>Bacteria</taxon>
        <taxon>Candidatus Moduliflexota</taxon>
        <taxon>Candidatus Vecturitrichia</taxon>
        <taxon>Candidatus Vecturitrichales</taxon>
        <taxon>Candidatus Vecturitrichaceae</taxon>
        <taxon>Candidatus Vecturithrix</taxon>
    </lineage>
</organism>
<feature type="signal peptide" evidence="2">
    <location>
        <begin position="1"/>
        <end position="22"/>
    </location>
</feature>
<name>A0A081C4C9_VECG1</name>
<keyword evidence="1" id="KW-0175">Coiled coil</keyword>
<sequence length="220" mass="25362">MKKLLQLSACLFLLILSVNVSAQMLSWEIKQHSNDLDLLKKEVNEYIKNGYVPLGITYDNVELYILYLQERDFGLEGWLIEWYDGRDEIQNGITENMNNGYIPTGITYTGDLFYVLYVKAKSSADAWQLIPSGTNLKAVQRAIQPIIDQGYVPVGITAYQGEYWTLLLLIPDTTVKYWRIESYETGAHIEGINRNIEQGYMPWGLIYRHDRGVDILYVGF</sequence>
<dbReference type="AlphaFoldDB" id="A0A081C4C9"/>
<accession>A0A081C4C9</accession>
<keyword evidence="2" id="KW-0732">Signal</keyword>
<evidence type="ECO:0000256" key="1">
    <source>
        <dbReference type="SAM" id="Coils"/>
    </source>
</evidence>
<protein>
    <submittedName>
        <fullName evidence="3">Uncharacterized protein</fullName>
    </submittedName>
</protein>
<evidence type="ECO:0000313" key="4">
    <source>
        <dbReference type="Proteomes" id="UP000030661"/>
    </source>
</evidence>
<dbReference type="STRING" id="1499967.U27_06419"/>
<dbReference type="Proteomes" id="UP000030661">
    <property type="component" value="Unassembled WGS sequence"/>
</dbReference>
<evidence type="ECO:0000256" key="2">
    <source>
        <dbReference type="SAM" id="SignalP"/>
    </source>
</evidence>
<keyword evidence="4" id="KW-1185">Reference proteome</keyword>
<feature type="coiled-coil region" evidence="1">
    <location>
        <begin position="22"/>
        <end position="49"/>
    </location>
</feature>
<proteinExistence type="predicted"/>
<feature type="chain" id="PRO_5001755532" evidence="2">
    <location>
        <begin position="23"/>
        <end position="220"/>
    </location>
</feature>
<evidence type="ECO:0000313" key="3">
    <source>
        <dbReference type="EMBL" id="GAK59434.1"/>
    </source>
</evidence>